<dbReference type="Pfam" id="PF12706">
    <property type="entry name" value="Lactamase_B_2"/>
    <property type="match status" value="1"/>
</dbReference>
<dbReference type="AlphaFoldDB" id="A0A0D0PXJ7"/>
<evidence type="ECO:0000256" key="6">
    <source>
        <dbReference type="HAMAP-Rule" id="MF_00653"/>
    </source>
</evidence>
<dbReference type="PATRIC" id="fig|2064.6.peg.2938"/>
<evidence type="ECO:0000256" key="1">
    <source>
        <dbReference type="ARBA" id="ARBA00004886"/>
    </source>
</evidence>
<reference evidence="8 9" key="1">
    <citation type="submission" date="2015-02" db="EMBL/GenBank/DDBJ databases">
        <title>Draft genome sequence of Kitasatospora griseola MF730-N6, a bafilomycin, terpentecin and satosporin producer.</title>
        <authorList>
            <person name="Arens J.C."/>
            <person name="Haltli B."/>
            <person name="Kerr R.G."/>
        </authorList>
    </citation>
    <scope>NUCLEOTIDE SEQUENCE [LARGE SCALE GENOMIC DNA]</scope>
    <source>
        <strain evidence="8 9">MF730-N6</strain>
    </source>
</reference>
<feature type="domain" description="Metallo-beta-lactamase" evidence="7">
    <location>
        <begin position="50"/>
        <end position="262"/>
    </location>
</feature>
<dbReference type="EMBL" id="JXZB01000002">
    <property type="protein sequence ID" value="KIQ65077.1"/>
    <property type="molecule type" value="Genomic_DNA"/>
</dbReference>
<dbReference type="PANTHER" id="PTHR42663">
    <property type="entry name" value="HYDROLASE C777.06C-RELATED-RELATED"/>
    <property type="match status" value="1"/>
</dbReference>
<comment type="similarity">
    <text evidence="2 6">Belongs to the PqqB family.</text>
</comment>
<dbReference type="SUPFAM" id="SSF56281">
    <property type="entry name" value="Metallo-hydrolase/oxidoreductase"/>
    <property type="match status" value="1"/>
</dbReference>
<organism evidence="8 9">
    <name type="scientific">Kitasatospora griseola</name>
    <name type="common">Streptomyces griseolosporeus</name>
    <dbReference type="NCBI Taxonomy" id="2064"/>
    <lineage>
        <taxon>Bacteria</taxon>
        <taxon>Bacillati</taxon>
        <taxon>Actinomycetota</taxon>
        <taxon>Actinomycetes</taxon>
        <taxon>Kitasatosporales</taxon>
        <taxon>Streptomycetaceae</taxon>
        <taxon>Kitasatospora</taxon>
    </lineage>
</organism>
<evidence type="ECO:0000256" key="2">
    <source>
        <dbReference type="ARBA" id="ARBA00008481"/>
    </source>
</evidence>
<dbReference type="HAMAP" id="MF_00653">
    <property type="entry name" value="PQQ_syn_PqqB"/>
    <property type="match status" value="1"/>
</dbReference>
<accession>A0A0D0PXJ7</accession>
<evidence type="ECO:0000256" key="5">
    <source>
        <dbReference type="ARBA" id="ARBA00022905"/>
    </source>
</evidence>
<comment type="pathway">
    <text evidence="1 6">Cofactor biosynthesis; pyrroloquinoline quinone biosynthesis.</text>
</comment>
<dbReference type="NCBIfam" id="TIGR02108">
    <property type="entry name" value="PQQ_syn_pqqB"/>
    <property type="match status" value="1"/>
</dbReference>
<comment type="caution">
    <text evidence="8">The sequence shown here is derived from an EMBL/GenBank/DDBJ whole genome shotgun (WGS) entry which is preliminary data.</text>
</comment>
<dbReference type="GO" id="GO:0018189">
    <property type="term" value="P:pyrroloquinoline quinone biosynthetic process"/>
    <property type="evidence" value="ECO:0007669"/>
    <property type="project" value="UniProtKB-UniRule"/>
</dbReference>
<sequence length="296" mass="31871">MRLRVLGTAAGGGLPQWNCACPTCARARAAGPGAWRTQECLAVGVSDDAWYLVNASPDLRVQLLAAPGLTPPDGTRSTPLRGVLLTDGELDHTTGLLALREGAELDVHAPPPVWRSLGEVLPLRGLLACYGASRWHPLDRPLRLDGGLTVDAFPVSDKRPRYAAHVDAPGPWTVAYRFTDTRTGACAVYAPSLADWPDGFDAFLAGADCLLLDGTFWSDEELRHVTGERRTARAFGHLPIAGPDGTLRRLRSHPGARRLYTHLNNTNPLTDPDSDRHKELAAEGVEVAGDGMELQL</sequence>
<evidence type="ECO:0000256" key="4">
    <source>
        <dbReference type="ARBA" id="ARBA00022448"/>
    </source>
</evidence>
<keyword evidence="5 6" id="KW-0884">PQQ biosynthesis</keyword>
<dbReference type="InterPro" id="IPR001279">
    <property type="entry name" value="Metallo-B-lactamas"/>
</dbReference>
<dbReference type="InterPro" id="IPR011842">
    <property type="entry name" value="PQQ_synth_PqqB"/>
</dbReference>
<name>A0A0D0PXJ7_KITGR</name>
<keyword evidence="4 6" id="KW-0813">Transport</keyword>
<dbReference type="STRING" id="2064.TR51_13660"/>
<dbReference type="PANTHER" id="PTHR42663:SF7">
    <property type="entry name" value="COENZYME PQQ SYNTHESIS PROTEIN B"/>
    <property type="match status" value="1"/>
</dbReference>
<dbReference type="Gene3D" id="3.60.15.10">
    <property type="entry name" value="Ribonuclease Z/Hydroxyacylglutathione hydrolase-like"/>
    <property type="match status" value="1"/>
</dbReference>
<evidence type="ECO:0000259" key="7">
    <source>
        <dbReference type="Pfam" id="PF12706"/>
    </source>
</evidence>
<dbReference type="Proteomes" id="UP000032066">
    <property type="component" value="Unassembled WGS sequence"/>
</dbReference>
<dbReference type="OrthoDB" id="9778305at2"/>
<protein>
    <recommendedName>
        <fullName evidence="3 6">Coenzyme PQQ synthesis protein B</fullName>
    </recommendedName>
    <alternativeName>
        <fullName evidence="6">Pyrroloquinoline quinone biosynthesis protein B</fullName>
    </alternativeName>
</protein>
<dbReference type="InterPro" id="IPR036866">
    <property type="entry name" value="RibonucZ/Hydroxyglut_hydro"/>
</dbReference>
<keyword evidence="9" id="KW-1185">Reference proteome</keyword>
<evidence type="ECO:0000256" key="3">
    <source>
        <dbReference type="ARBA" id="ARBA00015084"/>
    </source>
</evidence>
<evidence type="ECO:0000313" key="8">
    <source>
        <dbReference type="EMBL" id="KIQ65077.1"/>
    </source>
</evidence>
<dbReference type="RefSeq" id="WP_043911096.1">
    <property type="nucleotide sequence ID" value="NZ_JXZB01000002.1"/>
</dbReference>
<dbReference type="UniPathway" id="UPA00539"/>
<comment type="function">
    <text evidence="6">May be involved in the transport of PQQ or its precursor to the periplasm.</text>
</comment>
<proteinExistence type="inferred from homology"/>
<dbReference type="CDD" id="cd16274">
    <property type="entry name" value="PQQB-like_MBL-fold"/>
    <property type="match status" value="1"/>
</dbReference>
<gene>
    <name evidence="6" type="primary">pqqB</name>
    <name evidence="8" type="ORF">TR51_13660</name>
</gene>
<evidence type="ECO:0000313" key="9">
    <source>
        <dbReference type="Proteomes" id="UP000032066"/>
    </source>
</evidence>